<keyword evidence="1" id="KW-1133">Transmembrane helix</keyword>
<evidence type="ECO:0000313" key="2">
    <source>
        <dbReference type="EMBL" id="RBA30599.1"/>
    </source>
</evidence>
<name>A0A365P6M3_9ACTN</name>
<keyword evidence="1" id="KW-0472">Membrane</keyword>
<keyword evidence="1" id="KW-0812">Transmembrane</keyword>
<sequence>MTGRLPQFAVLVVVTDAVLLATGVIRPAAALALFLVVEVPLGALAVASYLRQYRAHRRTMPRRHALAALTESDPMLRIARTEISTIAAVAHWVTRRPDVPDGARPIGYWRGTLAVPLALATVCLIELVALHLLVPWPIGRLIVDLISLYSLLAVAGMLASRIVRPHLLTADTLVLRQGTHVCATIPLKTVATARPDRRLSPTSPEISDQATLALPGPDGTCLTITLNRDVCASVATWPWARPTPRPVNRIYLHVNDPHTTASLLEPVKT</sequence>
<dbReference type="EMBL" id="QNTT01000074">
    <property type="protein sequence ID" value="RBA30599.1"/>
    <property type="molecule type" value="Genomic_DNA"/>
</dbReference>
<evidence type="ECO:0000313" key="3">
    <source>
        <dbReference type="Proteomes" id="UP000252187"/>
    </source>
</evidence>
<feature type="transmembrane region" description="Helical" evidence="1">
    <location>
        <begin position="7"/>
        <end position="25"/>
    </location>
</feature>
<evidence type="ECO:0000256" key="1">
    <source>
        <dbReference type="SAM" id="Phobius"/>
    </source>
</evidence>
<feature type="transmembrane region" description="Helical" evidence="1">
    <location>
        <begin position="113"/>
        <end position="134"/>
    </location>
</feature>
<protein>
    <submittedName>
        <fullName evidence="2">Uncharacterized protein</fullName>
    </submittedName>
</protein>
<accession>A0A365P6M3</accession>
<comment type="caution">
    <text evidence="2">The sequence shown here is derived from an EMBL/GenBank/DDBJ whole genome shotgun (WGS) entry which is preliminary data.</text>
</comment>
<dbReference type="Proteomes" id="UP000252187">
    <property type="component" value="Unassembled WGS sequence"/>
</dbReference>
<feature type="transmembrane region" description="Helical" evidence="1">
    <location>
        <begin position="31"/>
        <end position="50"/>
    </location>
</feature>
<dbReference type="AlphaFoldDB" id="A0A365P6M3"/>
<organism evidence="2 3">
    <name type="scientific">Dietzia maris</name>
    <dbReference type="NCBI Taxonomy" id="37915"/>
    <lineage>
        <taxon>Bacteria</taxon>
        <taxon>Bacillati</taxon>
        <taxon>Actinomycetota</taxon>
        <taxon>Actinomycetes</taxon>
        <taxon>Mycobacteriales</taxon>
        <taxon>Dietziaceae</taxon>
        <taxon>Dietzia</taxon>
    </lineage>
</organism>
<feature type="transmembrane region" description="Helical" evidence="1">
    <location>
        <begin position="140"/>
        <end position="159"/>
    </location>
</feature>
<proteinExistence type="predicted"/>
<reference evidence="2 3" key="1">
    <citation type="submission" date="2018-06" db="EMBL/GenBank/DDBJ databases">
        <title>Whole genome sequencing of four bacterial strains from South Shetland trench revealing bio-synthetic gene clusters.</title>
        <authorList>
            <person name="Abdel-Mageed W.M."/>
            <person name="Lehri B."/>
            <person name="Jarmusch S.A."/>
            <person name="Miranda K."/>
            <person name="Goodfellow M."/>
            <person name="Jaspars M."/>
            <person name="Karlyshev A.V."/>
        </authorList>
    </citation>
    <scope>NUCLEOTIDE SEQUENCE [LARGE SCALE GENOMIC DNA]</scope>
    <source>
        <strain evidence="2 3">SST1</strain>
    </source>
</reference>
<gene>
    <name evidence="2" type="ORF">DQ226_16670</name>
</gene>